<proteinExistence type="predicted"/>
<sequence>MEIELNGAPHALPGQTDVQALLASLDLLGKSLAVAINREVVPRSAWPQRLLQPGDRVDIVRAIGGG</sequence>
<dbReference type="NCBIfam" id="TIGR01683">
    <property type="entry name" value="thiS"/>
    <property type="match status" value="1"/>
</dbReference>
<keyword evidence="2" id="KW-1185">Reference proteome</keyword>
<dbReference type="InterPro" id="IPR012675">
    <property type="entry name" value="Beta-grasp_dom_sf"/>
</dbReference>
<evidence type="ECO:0000313" key="1">
    <source>
        <dbReference type="EMBL" id="GIZ52913.1"/>
    </source>
</evidence>
<gene>
    <name evidence="1" type="ORF">NCCP691_29270</name>
</gene>
<dbReference type="CDD" id="cd00565">
    <property type="entry name" value="Ubl_ThiS"/>
    <property type="match status" value="1"/>
</dbReference>
<dbReference type="PANTHER" id="PTHR34472:SF1">
    <property type="entry name" value="SULFUR CARRIER PROTEIN THIS"/>
    <property type="match status" value="1"/>
</dbReference>
<protein>
    <recommendedName>
        <fullName evidence="3">Sulfur carrier protein ThiS</fullName>
    </recommendedName>
</protein>
<dbReference type="Pfam" id="PF02597">
    <property type="entry name" value="ThiS"/>
    <property type="match status" value="1"/>
</dbReference>
<dbReference type="InterPro" id="IPR016155">
    <property type="entry name" value="Mopterin_synth/thiamin_S_b"/>
</dbReference>
<dbReference type="InterPro" id="IPR010035">
    <property type="entry name" value="Thi_S"/>
</dbReference>
<dbReference type="InterPro" id="IPR003749">
    <property type="entry name" value="ThiS/MoaD-like"/>
</dbReference>
<organism evidence="1 2">
    <name type="scientific">Noviherbaspirillum aridicola</name>
    <dbReference type="NCBI Taxonomy" id="2849687"/>
    <lineage>
        <taxon>Bacteria</taxon>
        <taxon>Pseudomonadati</taxon>
        <taxon>Pseudomonadota</taxon>
        <taxon>Betaproteobacteria</taxon>
        <taxon>Burkholderiales</taxon>
        <taxon>Oxalobacteraceae</taxon>
        <taxon>Noviherbaspirillum</taxon>
    </lineage>
</organism>
<dbReference type="RefSeq" id="WP_220809341.1">
    <property type="nucleotide sequence ID" value="NZ_BPMK01000013.1"/>
</dbReference>
<evidence type="ECO:0008006" key="3">
    <source>
        <dbReference type="Google" id="ProtNLM"/>
    </source>
</evidence>
<dbReference type="SUPFAM" id="SSF54285">
    <property type="entry name" value="MoaD/ThiS"/>
    <property type="match status" value="1"/>
</dbReference>
<dbReference type="EMBL" id="BPMK01000013">
    <property type="protein sequence ID" value="GIZ52913.1"/>
    <property type="molecule type" value="Genomic_DNA"/>
</dbReference>
<evidence type="ECO:0000313" key="2">
    <source>
        <dbReference type="Proteomes" id="UP000887222"/>
    </source>
</evidence>
<accession>A0ABQ4Q6S9</accession>
<comment type="caution">
    <text evidence="1">The sequence shown here is derived from an EMBL/GenBank/DDBJ whole genome shotgun (WGS) entry which is preliminary data.</text>
</comment>
<reference evidence="1 2" key="1">
    <citation type="journal article" date="2022" name="Int. J. Syst. Evol. Microbiol.">
        <title>Noviherbaspirillum aridicola sp. nov., isolated from an arid soil in Pakistan.</title>
        <authorList>
            <person name="Khan I.U."/>
            <person name="Saqib M."/>
            <person name="Amin A."/>
            <person name="Hussain F."/>
            <person name="Li L."/>
            <person name="Liu Y.H."/>
            <person name="Fang B.Z."/>
            <person name="Ahmed I."/>
            <person name="Li W.J."/>
        </authorList>
    </citation>
    <scope>NUCLEOTIDE SEQUENCE [LARGE SCALE GENOMIC DNA]</scope>
    <source>
        <strain evidence="1 2">NCCP-691</strain>
    </source>
</reference>
<dbReference type="Proteomes" id="UP000887222">
    <property type="component" value="Unassembled WGS sequence"/>
</dbReference>
<name>A0ABQ4Q6S9_9BURK</name>
<dbReference type="PANTHER" id="PTHR34472">
    <property type="entry name" value="SULFUR CARRIER PROTEIN THIS"/>
    <property type="match status" value="1"/>
</dbReference>
<dbReference type="Gene3D" id="3.10.20.30">
    <property type="match status" value="1"/>
</dbReference>